<dbReference type="PANTHER" id="PTHR33371">
    <property type="entry name" value="INTERMEMBRANE PHOSPHOLIPID TRANSPORT SYSTEM BINDING PROTEIN MLAD-RELATED"/>
    <property type="match status" value="1"/>
</dbReference>
<gene>
    <name evidence="3" type="ORF">DFR76_102773</name>
</gene>
<sequence>MTTTRQALWRLAVAAAVTVVLFVGVVNALRNPVQSQTASYTADFTDVSGLKVGADVRRHGVQAGKVTTIDIRHQGGRNIAEIGFTLDRAQQVTTDTRLAVKYQNLSGLRYIDITDQASADTRPLRHVPLTQTTGSFDITALFNGLEPVLRALDPAQVNTLAANLAAFLDDDGTGPADLAANIRAIADYTADRQHTIATLVGNLATLARTMNGKSARVLEFITNFDPVIDRTMTVLDQFYATAQYGPSFVAAVNRLLTAVGLHENTDLDALLRAALSTMTNAPEVLRLLPPMLAGLQQLTAAPNVDTHCGNGIAPLPSTVQVLLAGQRVVLCRR</sequence>
<dbReference type="InterPro" id="IPR024516">
    <property type="entry name" value="Mce_C"/>
</dbReference>
<name>A0A370ICA5_9NOCA</name>
<dbReference type="STRING" id="1210086.GCA_001613105_01349"/>
<reference evidence="3 4" key="1">
    <citation type="submission" date="2018-07" db="EMBL/GenBank/DDBJ databases">
        <title>Genomic Encyclopedia of Type Strains, Phase IV (KMG-IV): sequencing the most valuable type-strain genomes for metagenomic binning, comparative biology and taxonomic classification.</title>
        <authorList>
            <person name="Goeker M."/>
        </authorList>
    </citation>
    <scope>NUCLEOTIDE SEQUENCE [LARGE SCALE GENOMIC DNA]</scope>
    <source>
        <strain evidence="3 4">DSM 44290</strain>
    </source>
</reference>
<evidence type="ECO:0000313" key="3">
    <source>
        <dbReference type="EMBL" id="RDI68372.1"/>
    </source>
</evidence>
<protein>
    <submittedName>
        <fullName evidence="3">Phospholipid/cholesterol/gamma-HCH transport system substrate-binding protein</fullName>
    </submittedName>
</protein>
<feature type="domain" description="Mce/MlaD" evidence="1">
    <location>
        <begin position="38"/>
        <end position="114"/>
    </location>
</feature>
<evidence type="ECO:0000259" key="2">
    <source>
        <dbReference type="Pfam" id="PF11887"/>
    </source>
</evidence>
<dbReference type="AlphaFoldDB" id="A0A370ICA5"/>
<dbReference type="Pfam" id="PF02470">
    <property type="entry name" value="MlaD"/>
    <property type="match status" value="1"/>
</dbReference>
<dbReference type="RefSeq" id="WP_067993377.1">
    <property type="nucleotide sequence ID" value="NZ_QQBC01000002.1"/>
</dbReference>
<dbReference type="GO" id="GO:0051701">
    <property type="term" value="P:biological process involved in interaction with host"/>
    <property type="evidence" value="ECO:0007669"/>
    <property type="project" value="TreeGrafter"/>
</dbReference>
<dbReference type="EMBL" id="QQBC01000002">
    <property type="protein sequence ID" value="RDI68372.1"/>
    <property type="molecule type" value="Genomic_DNA"/>
</dbReference>
<keyword evidence="4" id="KW-1185">Reference proteome</keyword>
<organism evidence="3 4">
    <name type="scientific">Nocardia pseudobrasiliensis</name>
    <dbReference type="NCBI Taxonomy" id="45979"/>
    <lineage>
        <taxon>Bacteria</taxon>
        <taxon>Bacillati</taxon>
        <taxon>Actinomycetota</taxon>
        <taxon>Actinomycetes</taxon>
        <taxon>Mycobacteriales</taxon>
        <taxon>Nocardiaceae</taxon>
        <taxon>Nocardia</taxon>
    </lineage>
</organism>
<accession>A0A370ICA5</accession>
<dbReference type="InterPro" id="IPR003399">
    <property type="entry name" value="Mce/MlaD"/>
</dbReference>
<proteinExistence type="predicted"/>
<dbReference type="PANTHER" id="PTHR33371:SF17">
    <property type="entry name" value="MCE-FAMILY PROTEIN MCE1B"/>
    <property type="match status" value="1"/>
</dbReference>
<dbReference type="Pfam" id="PF11887">
    <property type="entry name" value="Mce4_CUP1"/>
    <property type="match status" value="1"/>
</dbReference>
<feature type="domain" description="Mammalian cell entry C-terminal" evidence="2">
    <location>
        <begin position="127"/>
        <end position="225"/>
    </location>
</feature>
<evidence type="ECO:0000259" key="1">
    <source>
        <dbReference type="Pfam" id="PF02470"/>
    </source>
</evidence>
<dbReference type="Proteomes" id="UP000254869">
    <property type="component" value="Unassembled WGS sequence"/>
</dbReference>
<dbReference type="GO" id="GO:0005576">
    <property type="term" value="C:extracellular region"/>
    <property type="evidence" value="ECO:0007669"/>
    <property type="project" value="TreeGrafter"/>
</dbReference>
<dbReference type="InterPro" id="IPR052336">
    <property type="entry name" value="MlaD_Phospholipid_Transporter"/>
</dbReference>
<evidence type="ECO:0000313" key="4">
    <source>
        <dbReference type="Proteomes" id="UP000254869"/>
    </source>
</evidence>
<comment type="caution">
    <text evidence="3">The sequence shown here is derived from an EMBL/GenBank/DDBJ whole genome shotgun (WGS) entry which is preliminary data.</text>
</comment>